<protein>
    <submittedName>
        <fullName evidence="2">Uncharacterized protein</fullName>
    </submittedName>
</protein>
<dbReference type="AlphaFoldDB" id="A0A1R2D3P2"/>
<evidence type="ECO:0000313" key="2">
    <source>
        <dbReference type="EMBL" id="OMJ95841.1"/>
    </source>
</evidence>
<feature type="coiled-coil region" evidence="1">
    <location>
        <begin position="542"/>
        <end position="615"/>
    </location>
</feature>
<dbReference type="EMBL" id="MPUH01000007">
    <property type="protein sequence ID" value="OMJ95841.1"/>
    <property type="molecule type" value="Genomic_DNA"/>
</dbReference>
<dbReference type="Proteomes" id="UP000187209">
    <property type="component" value="Unassembled WGS sequence"/>
</dbReference>
<reference evidence="2 3" key="1">
    <citation type="submission" date="2016-11" db="EMBL/GenBank/DDBJ databases">
        <title>The macronuclear genome of Stentor coeruleus: a giant cell with tiny introns.</title>
        <authorList>
            <person name="Slabodnick M."/>
            <person name="Ruby J.G."/>
            <person name="Reiff S.B."/>
            <person name="Swart E.C."/>
            <person name="Gosai S."/>
            <person name="Prabakaran S."/>
            <person name="Witkowska E."/>
            <person name="Larue G.E."/>
            <person name="Fisher S."/>
            <person name="Freeman R.M."/>
            <person name="Gunawardena J."/>
            <person name="Chu W."/>
            <person name="Stover N.A."/>
            <person name="Gregory B.D."/>
            <person name="Nowacki M."/>
            <person name="Derisi J."/>
            <person name="Roy S.W."/>
            <person name="Marshall W.F."/>
            <person name="Sood P."/>
        </authorList>
    </citation>
    <scope>NUCLEOTIDE SEQUENCE [LARGE SCALE GENOMIC DNA]</scope>
    <source>
        <strain evidence="2">WM001</strain>
    </source>
</reference>
<gene>
    <name evidence="2" type="ORF">SteCoe_744</name>
</gene>
<comment type="caution">
    <text evidence="2">The sequence shown here is derived from an EMBL/GenBank/DDBJ whole genome shotgun (WGS) entry which is preliminary data.</text>
</comment>
<evidence type="ECO:0000313" key="3">
    <source>
        <dbReference type="Proteomes" id="UP000187209"/>
    </source>
</evidence>
<accession>A0A1R2D3P2</accession>
<sequence>MSCFCYICSNSDQIESHIDFVRSEFTERSCLGNLSIGSYTISIPDTYLSFRLNRSMSLKDCETELTFPTWTIEDCLFIEIHAPDRLLGLGKLFLARCSLPGRQEIIDIEWYTDITAQVFVNLQYYAFESKKRNAFIIYRQSLIGENTEKYTLISRIAGNDTQIKLKDASLGFREEYWQYVGTFKAEEEAECLLVAEKNTTSLVLPKANFPKRYTIQTPEYDGNFLCLYVIPYFSQYLEDSSTTIFFQMSLSNNIWISSLQENTIFSVSLKSPLFSEGIQNEVSIPVTELTDTLEHQFVSYSVDDKLVFKCLEDDRLVIVGILKLKDLPSIELNRAYATSAQMAFNSCQFWLTVQSRQRDAREIKKEGNETNLEKNTKLTYKDPVFLDILELMEHKINRIKQKNSLISTQIQKVNSKNEILKKRISELERAPGIADYKAASTNRPKPKQENTIKKETIDGICGCGRPNPKFKGYCEECVKTIKISYEKLLNWFSPIEKKHKELEDKFIGINGRKILLETKVKRLEERISKPIEFDEDSGIESAAELMMNLHKIQEEIKNLNEDAENSTNVYSKQEQDLQKELDKRKAEEDFQKKEVAKLTKEINETENKVANTNERMVFKQYFNEKYKK</sequence>
<organism evidence="2 3">
    <name type="scientific">Stentor coeruleus</name>
    <dbReference type="NCBI Taxonomy" id="5963"/>
    <lineage>
        <taxon>Eukaryota</taxon>
        <taxon>Sar</taxon>
        <taxon>Alveolata</taxon>
        <taxon>Ciliophora</taxon>
        <taxon>Postciliodesmatophora</taxon>
        <taxon>Heterotrichea</taxon>
        <taxon>Heterotrichida</taxon>
        <taxon>Stentoridae</taxon>
        <taxon>Stentor</taxon>
    </lineage>
</organism>
<evidence type="ECO:0000256" key="1">
    <source>
        <dbReference type="SAM" id="Coils"/>
    </source>
</evidence>
<keyword evidence="3" id="KW-1185">Reference proteome</keyword>
<proteinExistence type="predicted"/>
<name>A0A1R2D3P2_9CILI</name>
<keyword evidence="1" id="KW-0175">Coiled coil</keyword>
<dbReference type="OrthoDB" id="300283at2759"/>